<dbReference type="InterPro" id="IPR035901">
    <property type="entry name" value="GIY-YIG_endonuc_sf"/>
</dbReference>
<feature type="domain" description="UvrC family homology region profile" evidence="10">
    <location>
        <begin position="255"/>
        <end position="507"/>
    </location>
</feature>
<dbReference type="Gene3D" id="3.40.1440.10">
    <property type="entry name" value="GIY-YIG endonuclease"/>
    <property type="match status" value="1"/>
</dbReference>
<dbReference type="Pfam" id="PF08459">
    <property type="entry name" value="UvrC_RNaseH_dom"/>
    <property type="match status" value="1"/>
</dbReference>
<feature type="domain" description="GIY-YIG" evidence="9">
    <location>
        <begin position="14"/>
        <end position="94"/>
    </location>
</feature>
<evidence type="ECO:0000256" key="3">
    <source>
        <dbReference type="ARBA" id="ARBA00022769"/>
    </source>
</evidence>
<dbReference type="PROSITE" id="PS50151">
    <property type="entry name" value="UVR"/>
    <property type="match status" value="1"/>
</dbReference>
<dbReference type="InterPro" id="IPR050066">
    <property type="entry name" value="UvrABC_protein_C"/>
</dbReference>
<comment type="subcellular location">
    <subcellularLocation>
        <location evidence="6">Cytoplasm</location>
    </subcellularLocation>
</comment>
<reference evidence="11 12" key="1">
    <citation type="journal article" date="2016" name="Nat. Commun.">
        <title>Thousands of microbial genomes shed light on interconnected biogeochemical processes in an aquifer system.</title>
        <authorList>
            <person name="Anantharaman K."/>
            <person name="Brown C.T."/>
            <person name="Hug L.A."/>
            <person name="Sharon I."/>
            <person name="Castelle C.J."/>
            <person name="Probst A.J."/>
            <person name="Thomas B.C."/>
            <person name="Singh A."/>
            <person name="Wilkins M.J."/>
            <person name="Karaoz U."/>
            <person name="Brodie E.L."/>
            <person name="Williams K.H."/>
            <person name="Hubbard S.S."/>
            <person name="Banfield J.F."/>
        </authorList>
    </citation>
    <scope>NUCLEOTIDE SEQUENCE [LARGE SCALE GENOMIC DNA]</scope>
</reference>
<evidence type="ECO:0000256" key="6">
    <source>
        <dbReference type="HAMAP-Rule" id="MF_00203"/>
    </source>
</evidence>
<dbReference type="InterPro" id="IPR047296">
    <property type="entry name" value="GIY-YIG_UvrC_Cho"/>
</dbReference>
<dbReference type="Proteomes" id="UP000177281">
    <property type="component" value="Unassembled WGS sequence"/>
</dbReference>
<keyword evidence="3 6" id="KW-0228">DNA excision</keyword>
<evidence type="ECO:0000259" key="10">
    <source>
        <dbReference type="PROSITE" id="PS50165"/>
    </source>
</evidence>
<dbReference type="HAMAP" id="MF_00203">
    <property type="entry name" value="UvrC"/>
    <property type="match status" value="1"/>
</dbReference>
<comment type="caution">
    <text evidence="11">The sequence shown here is derived from an EMBL/GenBank/DDBJ whole genome shotgun (WGS) entry which is preliminary data.</text>
</comment>
<dbReference type="FunFam" id="3.40.1440.10:FF:000001">
    <property type="entry name" value="UvrABC system protein C"/>
    <property type="match status" value="1"/>
</dbReference>
<proteinExistence type="inferred from homology"/>
<dbReference type="SUPFAM" id="SSF47781">
    <property type="entry name" value="RuvA domain 2-like"/>
    <property type="match status" value="1"/>
</dbReference>
<evidence type="ECO:0000256" key="4">
    <source>
        <dbReference type="ARBA" id="ARBA00022881"/>
    </source>
</evidence>
<dbReference type="STRING" id="1817841.A3B10_02385"/>
<dbReference type="Pfam" id="PF01541">
    <property type="entry name" value="GIY-YIG"/>
    <property type="match status" value="1"/>
</dbReference>
<dbReference type="GO" id="GO:0009432">
    <property type="term" value="P:SOS response"/>
    <property type="evidence" value="ECO:0007669"/>
    <property type="project" value="UniProtKB-UniRule"/>
</dbReference>
<dbReference type="InterPro" id="IPR001943">
    <property type="entry name" value="UVR_dom"/>
</dbReference>
<name>A0A1F5PX94_9BACT</name>
<dbReference type="InterPro" id="IPR000305">
    <property type="entry name" value="GIY-YIG_endonuc"/>
</dbReference>
<dbReference type="PANTHER" id="PTHR30562">
    <property type="entry name" value="UVRC/OXIDOREDUCTASE"/>
    <property type="match status" value="1"/>
</dbReference>
<evidence type="ECO:0000259" key="8">
    <source>
        <dbReference type="PROSITE" id="PS50151"/>
    </source>
</evidence>
<evidence type="ECO:0000256" key="2">
    <source>
        <dbReference type="ARBA" id="ARBA00022763"/>
    </source>
</evidence>
<dbReference type="SMART" id="SM00465">
    <property type="entry name" value="GIYc"/>
    <property type="match status" value="1"/>
</dbReference>
<dbReference type="GO" id="GO:0009381">
    <property type="term" value="F:excinuclease ABC activity"/>
    <property type="evidence" value="ECO:0007669"/>
    <property type="project" value="UniProtKB-UniRule"/>
</dbReference>
<dbReference type="InterPro" id="IPR036876">
    <property type="entry name" value="UVR_dom_sf"/>
</dbReference>
<dbReference type="NCBIfam" id="TIGR00194">
    <property type="entry name" value="uvrC"/>
    <property type="match status" value="1"/>
</dbReference>
<dbReference type="PROSITE" id="PS50164">
    <property type="entry name" value="GIY_YIG"/>
    <property type="match status" value="1"/>
</dbReference>
<dbReference type="PROSITE" id="PS50165">
    <property type="entry name" value="UVRC"/>
    <property type="match status" value="1"/>
</dbReference>
<feature type="region of interest" description="Disordered" evidence="7">
    <location>
        <begin position="334"/>
        <end position="363"/>
    </location>
</feature>
<dbReference type="InterPro" id="IPR001162">
    <property type="entry name" value="UvrC_RNase_H_dom"/>
</dbReference>
<dbReference type="GO" id="GO:0005737">
    <property type="term" value="C:cytoplasm"/>
    <property type="evidence" value="ECO:0007669"/>
    <property type="project" value="UniProtKB-SubCell"/>
</dbReference>
<evidence type="ECO:0000256" key="5">
    <source>
        <dbReference type="ARBA" id="ARBA00023204"/>
    </source>
</evidence>
<evidence type="ECO:0000313" key="11">
    <source>
        <dbReference type="EMBL" id="OGE94484.1"/>
    </source>
</evidence>
<dbReference type="CDD" id="cd10434">
    <property type="entry name" value="GIY-YIG_UvrC_Cho"/>
    <property type="match status" value="1"/>
</dbReference>
<accession>A0A1F5PX94</accession>
<dbReference type="SUPFAM" id="SSF82771">
    <property type="entry name" value="GIY-YIG endonuclease"/>
    <property type="match status" value="1"/>
</dbReference>
<dbReference type="InterPro" id="IPR004791">
    <property type="entry name" value="UvrC"/>
</dbReference>
<dbReference type="InterPro" id="IPR038476">
    <property type="entry name" value="UvrC_RNase_H_dom_sf"/>
</dbReference>
<keyword evidence="6" id="KW-0742">SOS response</keyword>
<evidence type="ECO:0000259" key="9">
    <source>
        <dbReference type="PROSITE" id="PS50164"/>
    </source>
</evidence>
<feature type="domain" description="UVR" evidence="8">
    <location>
        <begin position="201"/>
        <end position="236"/>
    </location>
</feature>
<sequence length="631" mass="71931">MTEGIIKKLQSLPQKPGVYMFKNAKGLLLYVGKAVKLKNRVASYFRRDAGVNSPRIRSMISQIADLDYTVTTNELESLILENNFIKQYKPRYNVTLRDDKNYLFLKINVQDEIPTIEYARKLDNQKAKFFGPYTSSIAIKGTLRLIRNIFPYCANSKISNKPCFYYHIGKCPGVCFGKIFLPEYRDHYIKKIMQFLDGRNHEILKSLQAEMKYFAAQRNFEKAAGVRDQIFAINRILERQKLVYPKKIDQDVFSIYQDSVAVINLFKIRDGKLIAKENFILENTKEASAAEILGQFLPRFYLESGSWPKEILLPVKVIATAVFSSLRAIAKQSQPEDQIASPARSDDQSGGSSRLRGTPRKDKTKIIVPTRGKKLNLIKLGTQNAKQYLESLSDLPGRQAGKQLLEEARLLASLKELQRVLKLAKLPGRIEAYDISNIQGTSPVGSMVVFDYARPKKQDYRKFKIKAKQTPDDFAMMREVLERRFKNSWPLPELILIDGGKGQLNAAVAAISNFQFPIFKKIPIIGLAKRQEEIFIPKQPKALILQPNSIALFLLQRIRDESHRFAINYHRLLRSKKSLVSRLDEISGLGPGKKRRLLQKFGSAAKIRQAQLSDLAAEVGRKLAETIKARL</sequence>
<dbReference type="GO" id="GO:0009380">
    <property type="term" value="C:excinuclease repair complex"/>
    <property type="evidence" value="ECO:0007669"/>
    <property type="project" value="InterPro"/>
</dbReference>
<evidence type="ECO:0000256" key="7">
    <source>
        <dbReference type="SAM" id="MobiDB-lite"/>
    </source>
</evidence>
<gene>
    <name evidence="6" type="primary">uvrC</name>
    <name evidence="11" type="ORF">A3B10_02385</name>
</gene>
<organism evidence="11 12">
    <name type="scientific">Candidatus Doudnabacteria bacterium RIFCSPLOWO2_01_FULL_44_21</name>
    <dbReference type="NCBI Taxonomy" id="1817841"/>
    <lineage>
        <taxon>Bacteria</taxon>
        <taxon>Candidatus Doudnaibacteriota</taxon>
    </lineage>
</organism>
<keyword evidence="2 6" id="KW-0227">DNA damage</keyword>
<dbReference type="GO" id="GO:0006289">
    <property type="term" value="P:nucleotide-excision repair"/>
    <property type="evidence" value="ECO:0007669"/>
    <property type="project" value="UniProtKB-UniRule"/>
</dbReference>
<comment type="subunit">
    <text evidence="6">Interacts with UvrB in an incision complex.</text>
</comment>
<dbReference type="InterPro" id="IPR010994">
    <property type="entry name" value="RuvA_2-like"/>
</dbReference>
<protein>
    <recommendedName>
        <fullName evidence="6">UvrABC system protein C</fullName>
        <shortName evidence="6">Protein UvrC</shortName>
    </recommendedName>
    <alternativeName>
        <fullName evidence="6">Excinuclease ABC subunit C</fullName>
    </alternativeName>
</protein>
<comment type="function">
    <text evidence="6">The UvrABC repair system catalyzes the recognition and processing of DNA lesions. UvrC both incises the 5' and 3' sides of the lesion. The N-terminal half is responsible for the 3' incision and the C-terminal half is responsible for the 5' incision.</text>
</comment>
<dbReference type="Gene3D" id="1.10.150.20">
    <property type="entry name" value="5' to 3' exonuclease, C-terminal subdomain"/>
    <property type="match status" value="1"/>
</dbReference>
<evidence type="ECO:0000256" key="1">
    <source>
        <dbReference type="ARBA" id="ARBA00022490"/>
    </source>
</evidence>
<evidence type="ECO:0000313" key="12">
    <source>
        <dbReference type="Proteomes" id="UP000177281"/>
    </source>
</evidence>
<dbReference type="Gene3D" id="4.10.860.10">
    <property type="entry name" value="UVR domain"/>
    <property type="match status" value="1"/>
</dbReference>
<keyword evidence="1 6" id="KW-0963">Cytoplasm</keyword>
<dbReference type="GO" id="GO:0003677">
    <property type="term" value="F:DNA binding"/>
    <property type="evidence" value="ECO:0007669"/>
    <property type="project" value="UniProtKB-UniRule"/>
</dbReference>
<comment type="similarity">
    <text evidence="6">Belongs to the UvrC family.</text>
</comment>
<dbReference type="Pfam" id="PF02151">
    <property type="entry name" value="UVR"/>
    <property type="match status" value="1"/>
</dbReference>
<dbReference type="Gene3D" id="3.30.420.340">
    <property type="entry name" value="UvrC, RNAse H endonuclease domain"/>
    <property type="match status" value="1"/>
</dbReference>
<keyword evidence="5 6" id="KW-0234">DNA repair</keyword>
<dbReference type="SUPFAM" id="SSF46600">
    <property type="entry name" value="C-terminal UvrC-binding domain of UvrB"/>
    <property type="match status" value="1"/>
</dbReference>
<dbReference type="Pfam" id="PF22920">
    <property type="entry name" value="UvrC_RNaseH"/>
    <property type="match status" value="1"/>
</dbReference>
<dbReference type="EMBL" id="MFFB01000017">
    <property type="protein sequence ID" value="OGE94484.1"/>
    <property type="molecule type" value="Genomic_DNA"/>
</dbReference>
<keyword evidence="4 6" id="KW-0267">Excision nuclease</keyword>
<dbReference type="PANTHER" id="PTHR30562:SF1">
    <property type="entry name" value="UVRABC SYSTEM PROTEIN C"/>
    <property type="match status" value="1"/>
</dbReference>
<dbReference type="AlphaFoldDB" id="A0A1F5PX94"/>